<dbReference type="OrthoDB" id="5479728at2"/>
<dbReference type="SMART" id="SM00409">
    <property type="entry name" value="IG"/>
    <property type="match status" value="2"/>
</dbReference>
<dbReference type="EMBL" id="MSLT01000012">
    <property type="protein sequence ID" value="OUD14460.1"/>
    <property type="molecule type" value="Genomic_DNA"/>
</dbReference>
<feature type="domain" description="Immunoglobulin" evidence="2">
    <location>
        <begin position="539"/>
        <end position="624"/>
    </location>
</feature>
<sequence length="781" mass="85177">MINNVLTRWTTFVVGCIVGILAYSNAVAAPSHDNLDRATLINNLPFSERINVAAATLETGELKPSCSGDRVGGSVWYRYVTFEEREVTLDTIDSDYDTILSVWQGNTHPLSEVACNDDSAGSPQAQLSFTAKPNTVYFFNISSLPQDAGRNLVLNVAQAQQLTNDNFFSAVVIPASSSISYQRQQIVTAATLSPDEPRPSCDPDIESSVWYRYTPNQTQSLAIDTAGSNHDTSLTIWSGQSSPTREIACSRTNGLVSQAALRAELEGGVTYWLQVGGRYLPETGSGAILQLSLRIPVSNTNVDTARSVTEPLPYQVQLSSVGTDFSGISPRCALDELGHDVWFEYTPTVDQRNIRINTVGSRYDTLLAVWTMQDGKLTQLACNDNYVTDSFSQVTSQVTMSLTAKTRYYLQVAGVMGASGDLVLTVGEPGRRDFVITRSPVNQTIQYQETATLSVRIGPMAGISYVSEPLVYRWYQGKRGNTTRPVGENSPRFTTPALEKTTQYWVQVSNTTGVQSSEQVTITVEGGPVQRDFLITRQPANQTIQVNETATLSVRVGPATAQTQMSEPLSYRWYQGARGDTSTPVGEDSNNFVTPALTRTTTYWVQVSNETGSQNSSTALVTVEGELPPPPSNGTGVNTSLDILETTANFTGFFIKAADQQTAREVSQNETVEISFMINTDTRHVGELADVILVGIYRTQEGEGIYVFDAKNGTWPIWDITLEGLKPMQADVTLGANLAIPLFKGELQGLVGDFTFFIGYVLKSDGSLFFGTEPLTFTVTP</sequence>
<dbReference type="InterPro" id="IPR013783">
    <property type="entry name" value="Ig-like_fold"/>
</dbReference>
<dbReference type="InterPro" id="IPR003599">
    <property type="entry name" value="Ig_sub"/>
</dbReference>
<dbReference type="AlphaFoldDB" id="A0A251X951"/>
<keyword evidence="1" id="KW-0732">Signal</keyword>
<accession>A0A251X951</accession>
<feature type="signal peptide" evidence="1">
    <location>
        <begin position="1"/>
        <end position="28"/>
    </location>
</feature>
<dbReference type="RefSeq" id="WP_086488239.1">
    <property type="nucleotide sequence ID" value="NZ_MSLT01000012.1"/>
</dbReference>
<proteinExistence type="predicted"/>
<dbReference type="SUPFAM" id="SSF48726">
    <property type="entry name" value="Immunoglobulin"/>
    <property type="match status" value="1"/>
</dbReference>
<evidence type="ECO:0000256" key="1">
    <source>
        <dbReference type="SAM" id="SignalP"/>
    </source>
</evidence>
<organism evidence="3 4">
    <name type="scientific">Thioflexithrix psekupsensis</name>
    <dbReference type="NCBI Taxonomy" id="1570016"/>
    <lineage>
        <taxon>Bacteria</taxon>
        <taxon>Pseudomonadati</taxon>
        <taxon>Pseudomonadota</taxon>
        <taxon>Gammaproteobacteria</taxon>
        <taxon>Thiotrichales</taxon>
        <taxon>Thioflexithrix</taxon>
    </lineage>
</organism>
<keyword evidence="4" id="KW-1185">Reference proteome</keyword>
<protein>
    <recommendedName>
        <fullName evidence="2">Immunoglobulin domain-containing protein</fullName>
    </recommendedName>
</protein>
<evidence type="ECO:0000313" key="4">
    <source>
        <dbReference type="Proteomes" id="UP000194798"/>
    </source>
</evidence>
<name>A0A251X951_9GAMM</name>
<dbReference type="Proteomes" id="UP000194798">
    <property type="component" value="Unassembled WGS sequence"/>
</dbReference>
<evidence type="ECO:0000259" key="2">
    <source>
        <dbReference type="SMART" id="SM00409"/>
    </source>
</evidence>
<dbReference type="InterPro" id="IPR044023">
    <property type="entry name" value="Ig_7"/>
</dbReference>
<feature type="chain" id="PRO_5012332207" description="Immunoglobulin domain-containing protein" evidence="1">
    <location>
        <begin position="29"/>
        <end position="781"/>
    </location>
</feature>
<comment type="caution">
    <text evidence="3">The sequence shown here is derived from an EMBL/GenBank/DDBJ whole genome shotgun (WGS) entry which is preliminary data.</text>
</comment>
<dbReference type="Pfam" id="PF19081">
    <property type="entry name" value="Ig_7"/>
    <property type="match status" value="2"/>
</dbReference>
<gene>
    <name evidence="3" type="ORF">TPSD3_09145</name>
</gene>
<evidence type="ECO:0000313" key="3">
    <source>
        <dbReference type="EMBL" id="OUD14460.1"/>
    </source>
</evidence>
<dbReference type="InterPro" id="IPR036179">
    <property type="entry name" value="Ig-like_dom_sf"/>
</dbReference>
<feature type="domain" description="Immunoglobulin" evidence="2">
    <location>
        <begin position="440"/>
        <end position="525"/>
    </location>
</feature>
<reference evidence="3 4" key="1">
    <citation type="submission" date="2016-12" db="EMBL/GenBank/DDBJ databases">
        <title>Thioflexothrix psekupsii D3 genome sequencing and assembly.</title>
        <authorList>
            <person name="Fomenkov A."/>
            <person name="Vincze T."/>
            <person name="Grabovich M."/>
            <person name="Anton B.P."/>
            <person name="Dubinina G."/>
            <person name="Orlova M."/>
            <person name="Belousova E."/>
            <person name="Roberts R.J."/>
        </authorList>
    </citation>
    <scope>NUCLEOTIDE SEQUENCE [LARGE SCALE GENOMIC DNA]</scope>
    <source>
        <strain evidence="3">D3</strain>
    </source>
</reference>
<dbReference type="Gene3D" id="2.60.40.10">
    <property type="entry name" value="Immunoglobulins"/>
    <property type="match status" value="2"/>
</dbReference>